<evidence type="ECO:0000313" key="2">
    <source>
        <dbReference type="Proteomes" id="UP000515591"/>
    </source>
</evidence>
<dbReference type="Pfam" id="PF08668">
    <property type="entry name" value="HDOD"/>
    <property type="match status" value="1"/>
</dbReference>
<dbReference type="InterPro" id="IPR013976">
    <property type="entry name" value="HDOD"/>
</dbReference>
<dbReference type="Proteomes" id="UP000515591">
    <property type="component" value="Chromosome"/>
</dbReference>
<dbReference type="AlphaFoldDB" id="A0A1I0SM26"/>
<name>A0A1I0SM26_9GAMM</name>
<dbReference type="InterPro" id="IPR052340">
    <property type="entry name" value="RNase_Y/CdgJ"/>
</dbReference>
<dbReference type="PANTHER" id="PTHR33525">
    <property type="match status" value="1"/>
</dbReference>
<dbReference type="RefSeq" id="WP_074967262.1">
    <property type="nucleotide sequence ID" value="NZ_AP022213.1"/>
</dbReference>
<organism evidence="1 2">
    <name type="scientific">Metapseudomonas otitidis</name>
    <dbReference type="NCBI Taxonomy" id="319939"/>
    <lineage>
        <taxon>Bacteria</taxon>
        <taxon>Pseudomonadati</taxon>
        <taxon>Pseudomonadota</taxon>
        <taxon>Gammaproteobacteria</taxon>
        <taxon>Pseudomonadales</taxon>
        <taxon>Pseudomonadaceae</taxon>
        <taxon>Metapseudomonas</taxon>
    </lineage>
</organism>
<dbReference type="EMBL" id="AP022213">
    <property type="protein sequence ID" value="BBT14381.1"/>
    <property type="molecule type" value="Genomic_DNA"/>
</dbReference>
<dbReference type="Gene3D" id="1.10.3210.10">
    <property type="entry name" value="Hypothetical protein af1432"/>
    <property type="match status" value="1"/>
</dbReference>
<sequence>MSTEESGYSIYRKLVSQLMNGEEQLPSLPMITMEIRRALADPNATTGSLARAISKDPALSATLVKHASSARLRGTPPPRSLEEVIRQLGMLEVDRITMVHSIKSLFPLHSPAHKKLFLDTWHRLARRAAISAVLGRLLGHVSGEHVLLATILSEVGAMAILSAFKAADQVPATELYNRLCREYGKSLGVVVLKKWAVDQSYIEVVRGAGLWGESPGPGIGLVDLVNLGLYHAIRENGPTAQLPPIVELAAYRKLLPPQNALDPSGNGLALVASQRVEIQRMESLLH</sequence>
<gene>
    <name evidence="1" type="ORF">WP8S17C03_04300</name>
</gene>
<protein>
    <submittedName>
        <fullName evidence="1">Uncharacterized protein</fullName>
    </submittedName>
</protein>
<dbReference type="PROSITE" id="PS51833">
    <property type="entry name" value="HDOD"/>
    <property type="match status" value="1"/>
</dbReference>
<dbReference type="PANTHER" id="PTHR33525:SF3">
    <property type="entry name" value="RIBONUCLEASE Y"/>
    <property type="match status" value="1"/>
</dbReference>
<dbReference type="SUPFAM" id="SSF109604">
    <property type="entry name" value="HD-domain/PDEase-like"/>
    <property type="match status" value="1"/>
</dbReference>
<proteinExistence type="predicted"/>
<dbReference type="STRING" id="319939.SAMN05216263_101316"/>
<reference evidence="1 2" key="1">
    <citation type="submission" date="2019-12" db="EMBL/GenBank/DDBJ databases">
        <title>complete genome sequences of Pseudomonas otitidis str. WP8-S17-CRE-03 isolated from wastewater treatment plant effluent.</title>
        <authorList>
            <person name="Sekizuka T."/>
            <person name="Itokawa K."/>
            <person name="Yatsu K."/>
            <person name="Inamine Y."/>
            <person name="Kuroda M."/>
        </authorList>
    </citation>
    <scope>NUCLEOTIDE SEQUENCE [LARGE SCALE GENOMIC DNA]</scope>
    <source>
        <strain evidence="1 2">WP8-S17-CRE-03</strain>
    </source>
</reference>
<accession>A0A1I0SM26</accession>
<evidence type="ECO:0000313" key="1">
    <source>
        <dbReference type="EMBL" id="BBT14381.1"/>
    </source>
</evidence>